<dbReference type="RefSeq" id="WP_008538207.1">
    <property type="nucleotide sequence ID" value="NZ_JH601090.1"/>
</dbReference>
<name>A0ABP2NL75_9FIRM</name>
<dbReference type="EMBL" id="ADMB01000045">
    <property type="protein sequence ID" value="EHR37981.1"/>
    <property type="molecule type" value="Genomic_DNA"/>
</dbReference>
<proteinExistence type="predicted"/>
<accession>A0ABP2NL75</accession>
<gene>
    <name evidence="1" type="ORF">HMPREF9454_00934</name>
</gene>
<protein>
    <submittedName>
        <fullName evidence="1">Uncharacterized protein</fullName>
    </submittedName>
</protein>
<comment type="caution">
    <text evidence="1">The sequence shown here is derived from an EMBL/GenBank/DDBJ whole genome shotgun (WGS) entry which is preliminary data.</text>
</comment>
<evidence type="ECO:0000313" key="1">
    <source>
        <dbReference type="EMBL" id="EHR37981.1"/>
    </source>
</evidence>
<keyword evidence="2" id="KW-1185">Reference proteome</keyword>
<dbReference type="Proteomes" id="UP000005963">
    <property type="component" value="Unassembled WGS sequence"/>
</dbReference>
<sequence>AENTYWDGVWCWDGSIDWSGIKPDAKYKERQSHVIDILTKVNSTQTFKTGQSADITYKITSKHRLLTSHKAGSIYYVDIDLKQNIEHRALNTGKINAMQSRTTGNAKNLWDGSFCWDGSHAWSGDYTLQNTQMENLCTCYSIDKNGNMKKGTFEKL</sequence>
<reference evidence="1 2" key="1">
    <citation type="submission" date="2012-01" db="EMBL/GenBank/DDBJ databases">
        <title>The Genome Sequence of Megamonas funiformis YIT 11815.</title>
        <authorList>
            <consortium name="The Broad Institute Genome Sequencing Platform"/>
            <person name="Earl A."/>
            <person name="Ward D."/>
            <person name="Feldgarden M."/>
            <person name="Gevers D."/>
            <person name="Morotomi M."/>
            <person name="Young S.K."/>
            <person name="Zeng Q."/>
            <person name="Gargeya S."/>
            <person name="Fitzgerald M."/>
            <person name="Haas B."/>
            <person name="Abouelleil A."/>
            <person name="Alvarado L."/>
            <person name="Arachchi H.M."/>
            <person name="Berlin A."/>
            <person name="Chapman S.B."/>
            <person name="Gearin G."/>
            <person name="Goldberg J."/>
            <person name="Griggs A."/>
            <person name="Gujja S."/>
            <person name="Hansen M."/>
            <person name="Heiman D."/>
            <person name="Howarth C."/>
            <person name="Larimer J."/>
            <person name="Lui A."/>
            <person name="MacDonald P.J.P."/>
            <person name="McCowen C."/>
            <person name="Montmayeur A."/>
            <person name="Murphy C."/>
            <person name="Neiman D."/>
            <person name="Pearson M."/>
            <person name="Priest M."/>
            <person name="Roberts A."/>
            <person name="Saif S."/>
            <person name="Shea T."/>
            <person name="Sisk P."/>
            <person name="Stolte C."/>
            <person name="Sykes S."/>
            <person name="Wortman J."/>
            <person name="Nusbaum C."/>
            <person name="Birren B."/>
        </authorList>
    </citation>
    <scope>NUCLEOTIDE SEQUENCE [LARGE SCALE GENOMIC DNA]</scope>
    <source>
        <strain evidence="1 2">YIT 11815</strain>
    </source>
</reference>
<organism evidence="1 2">
    <name type="scientific">Megamonas funiformis YIT 11815</name>
    <dbReference type="NCBI Taxonomy" id="742816"/>
    <lineage>
        <taxon>Bacteria</taxon>
        <taxon>Bacillati</taxon>
        <taxon>Bacillota</taxon>
        <taxon>Negativicutes</taxon>
        <taxon>Selenomonadales</taxon>
        <taxon>Selenomonadaceae</taxon>
        <taxon>Megamonas</taxon>
    </lineage>
</organism>
<evidence type="ECO:0000313" key="2">
    <source>
        <dbReference type="Proteomes" id="UP000005963"/>
    </source>
</evidence>
<feature type="non-terminal residue" evidence="1">
    <location>
        <position position="1"/>
    </location>
</feature>